<dbReference type="Proteomes" id="UP000522081">
    <property type="component" value="Unassembled WGS sequence"/>
</dbReference>
<evidence type="ECO:0000259" key="2">
    <source>
        <dbReference type="Pfam" id="PF00107"/>
    </source>
</evidence>
<evidence type="ECO:0000313" key="5">
    <source>
        <dbReference type="Proteomes" id="UP000522081"/>
    </source>
</evidence>
<gene>
    <name evidence="4" type="ORF">FHS75_001132</name>
</gene>
<organism evidence="4 5">
    <name type="scientific">Novosphingobium marinum</name>
    <dbReference type="NCBI Taxonomy" id="1514948"/>
    <lineage>
        <taxon>Bacteria</taxon>
        <taxon>Pseudomonadati</taxon>
        <taxon>Pseudomonadota</taxon>
        <taxon>Alphaproteobacteria</taxon>
        <taxon>Sphingomonadales</taxon>
        <taxon>Sphingomonadaceae</taxon>
        <taxon>Novosphingobium</taxon>
    </lineage>
</organism>
<evidence type="ECO:0000259" key="3">
    <source>
        <dbReference type="Pfam" id="PF08240"/>
    </source>
</evidence>
<sequence>MKAAVFREAGKPFSVEDVPVPEPGPGELLIRVHRCGVCGSDLHMTDEHSCFNPPGGSVIGHEFAGEVVALGDGTQAAWKEGHRLAALPYIGCGVCRACLSGDPTQCPDVRSQASGGAIGGFAEYCVVSARDAVRLSDGLGWEEGAFVEPVAVGVHTVATAQIPMGARVLVLGAGPVGLAVAACARIAGAEAVAVAARTDRRADPAVTMGASEFMLADDDLAQNFARHAGGPPEFVIECVGLPGMLGRATSLVAPRGTVVMAGACMQQESFMPIVATMKELRVQFAICYSRREFAFAEKLIASGRIDPMPMFDGTVGFDDFPGRFEELRTDKEVCKIMLKP</sequence>
<name>A0A7Y9XXB0_9SPHN</name>
<dbReference type="InterPro" id="IPR036291">
    <property type="entry name" value="NAD(P)-bd_dom_sf"/>
</dbReference>
<dbReference type="InterPro" id="IPR013154">
    <property type="entry name" value="ADH-like_N"/>
</dbReference>
<keyword evidence="5" id="KW-1185">Reference proteome</keyword>
<comment type="caution">
    <text evidence="4">The sequence shown here is derived from an EMBL/GenBank/DDBJ whole genome shotgun (WGS) entry which is preliminary data.</text>
</comment>
<feature type="domain" description="Alcohol dehydrogenase-like N-terminal" evidence="3">
    <location>
        <begin position="24"/>
        <end position="136"/>
    </location>
</feature>
<reference evidence="4 5" key="1">
    <citation type="submission" date="2020-07" db="EMBL/GenBank/DDBJ databases">
        <title>Genomic Encyclopedia of Type Strains, Phase IV (KMG-IV): sequencing the most valuable type-strain genomes for metagenomic binning, comparative biology and taxonomic classification.</title>
        <authorList>
            <person name="Goeker M."/>
        </authorList>
    </citation>
    <scope>NUCLEOTIDE SEQUENCE [LARGE SCALE GENOMIC DNA]</scope>
    <source>
        <strain evidence="4 5">DSM 29043</strain>
    </source>
</reference>
<evidence type="ECO:0000313" key="4">
    <source>
        <dbReference type="EMBL" id="NYH94813.1"/>
    </source>
</evidence>
<accession>A0A7Y9XXB0</accession>
<dbReference type="InterPro" id="IPR013149">
    <property type="entry name" value="ADH-like_C"/>
</dbReference>
<protein>
    <submittedName>
        <fullName evidence="4">(R,R)-butanediol dehydrogenase/meso-butanediol dehydrogenase/diacetyl reductase</fullName>
        <ecNumber evidence="4">1.1.1.-</ecNumber>
        <ecNumber evidence="4">1.1.1.303</ecNumber>
        <ecNumber evidence="4">1.1.1.4</ecNumber>
    </submittedName>
</protein>
<dbReference type="EMBL" id="JACBZF010000002">
    <property type="protein sequence ID" value="NYH94813.1"/>
    <property type="molecule type" value="Genomic_DNA"/>
</dbReference>
<dbReference type="Pfam" id="PF08240">
    <property type="entry name" value="ADH_N"/>
    <property type="match status" value="1"/>
</dbReference>
<dbReference type="Gene3D" id="3.90.180.10">
    <property type="entry name" value="Medium-chain alcohol dehydrogenases, catalytic domain"/>
    <property type="match status" value="1"/>
</dbReference>
<dbReference type="SUPFAM" id="SSF50129">
    <property type="entry name" value="GroES-like"/>
    <property type="match status" value="1"/>
</dbReference>
<dbReference type="AlphaFoldDB" id="A0A7Y9XXB0"/>
<dbReference type="EC" id="1.1.1.303" evidence="4"/>
<dbReference type="EC" id="1.1.1.-" evidence="4"/>
<proteinExistence type="predicted"/>
<dbReference type="PANTHER" id="PTHR43401:SF2">
    <property type="entry name" value="L-THREONINE 3-DEHYDROGENASE"/>
    <property type="match status" value="1"/>
</dbReference>
<dbReference type="GO" id="GO:0052587">
    <property type="term" value="F:diacetyl reductase ((R)-acetoin forming) (NAD+) activity"/>
    <property type="evidence" value="ECO:0007669"/>
    <property type="project" value="UniProtKB-EC"/>
</dbReference>
<dbReference type="EC" id="1.1.1.4" evidence="4"/>
<dbReference type="Gene3D" id="3.40.50.720">
    <property type="entry name" value="NAD(P)-binding Rossmann-like Domain"/>
    <property type="match status" value="1"/>
</dbReference>
<dbReference type="PANTHER" id="PTHR43401">
    <property type="entry name" value="L-THREONINE 3-DEHYDROGENASE"/>
    <property type="match status" value="1"/>
</dbReference>
<dbReference type="SUPFAM" id="SSF51735">
    <property type="entry name" value="NAD(P)-binding Rossmann-fold domains"/>
    <property type="match status" value="1"/>
</dbReference>
<keyword evidence="1 4" id="KW-0560">Oxidoreductase</keyword>
<dbReference type="RefSeq" id="WP_179406761.1">
    <property type="nucleotide sequence ID" value="NZ_BMGF01000006.1"/>
</dbReference>
<feature type="domain" description="Alcohol dehydrogenase-like C-terminal" evidence="2">
    <location>
        <begin position="175"/>
        <end position="301"/>
    </location>
</feature>
<evidence type="ECO:0000256" key="1">
    <source>
        <dbReference type="ARBA" id="ARBA00023002"/>
    </source>
</evidence>
<dbReference type="InterPro" id="IPR050129">
    <property type="entry name" value="Zn_alcohol_dh"/>
</dbReference>
<dbReference type="InterPro" id="IPR011032">
    <property type="entry name" value="GroES-like_sf"/>
</dbReference>
<dbReference type="Pfam" id="PF00107">
    <property type="entry name" value="ADH_zinc_N"/>
    <property type="match status" value="1"/>
</dbReference>
<dbReference type="GO" id="GO:0000721">
    <property type="term" value="F:(R,R)-butanediol dehydrogenase activity"/>
    <property type="evidence" value="ECO:0007669"/>
    <property type="project" value="UniProtKB-EC"/>
</dbReference>